<dbReference type="Proteomes" id="UP000319897">
    <property type="component" value="Unassembled WGS sequence"/>
</dbReference>
<sequence length="445" mass="47328">MTDTARPDRSLVAAIRPYLEKEPIGALLLGLSSGAPFAMIASTLTTRLAESGIDKKTVTAFALTFLLYNFKFLWAPFIDRIRIPGLAAAVGQRRAWLFLIAACTIAAIVWMGQVDPVADIRLMVIAALTVAFFGATFDIIIDAFRIDSLKPDQLGAGSGMSQYGWRLGSAGAGALALVMAERSGWNTAYAAAAMFALPAVAAGLLLGEPVRRTAVLAKEKAEPFLKRVQSTFVAPLADFLTRPNAWLVLLFVVIHKIGDTLANLSLRILLADLGFDKDAIAAYDVGFGLVAFMVGIFVGGIVYARMGMMRSVMLSLILMGVSNLMFAWLATMGPVNWALAATMGFENFASGMGGVAVVAYLSWLCDLRFTATQFALLSAMSSILGRFVQGTTAGALIESMGFVNFYLLTTLLAVPGILLFWVLMKREPPAPASAQPGSGAPAGLS</sequence>
<feature type="transmembrane region" description="Helical" evidence="7">
    <location>
        <begin position="24"/>
        <end position="45"/>
    </location>
</feature>
<dbReference type="InterPro" id="IPR020846">
    <property type="entry name" value="MFS_dom"/>
</dbReference>
<keyword evidence="4 7" id="KW-0812">Transmembrane</keyword>
<feature type="domain" description="Major facilitator superfamily (MFS) profile" evidence="8">
    <location>
        <begin position="230"/>
        <end position="445"/>
    </location>
</feature>
<evidence type="ECO:0000256" key="1">
    <source>
        <dbReference type="ARBA" id="ARBA00004141"/>
    </source>
</evidence>
<dbReference type="GO" id="GO:0022857">
    <property type="term" value="F:transmembrane transporter activity"/>
    <property type="evidence" value="ECO:0007669"/>
    <property type="project" value="InterPro"/>
</dbReference>
<feature type="transmembrane region" description="Helical" evidence="7">
    <location>
        <begin position="57"/>
        <end position="74"/>
    </location>
</feature>
<feature type="transmembrane region" description="Helical" evidence="7">
    <location>
        <begin position="95"/>
        <end position="114"/>
    </location>
</feature>
<dbReference type="PANTHER" id="PTHR12778">
    <property type="entry name" value="SOLUTE CARRIER FAMILY 33 ACETYL-COA TRANSPORTER -RELATED"/>
    <property type="match status" value="1"/>
</dbReference>
<evidence type="ECO:0000256" key="3">
    <source>
        <dbReference type="ARBA" id="ARBA00022448"/>
    </source>
</evidence>
<keyword evidence="5 7" id="KW-1133">Transmembrane helix</keyword>
<keyword evidence="10" id="KW-1185">Reference proteome</keyword>
<evidence type="ECO:0000256" key="2">
    <source>
        <dbReference type="ARBA" id="ARBA00008335"/>
    </source>
</evidence>
<feature type="transmembrane region" description="Helical" evidence="7">
    <location>
        <begin position="280"/>
        <end position="304"/>
    </location>
</feature>
<dbReference type="RefSeq" id="WP_140929339.1">
    <property type="nucleotide sequence ID" value="NZ_VFSU01000034.1"/>
</dbReference>
<dbReference type="PROSITE" id="PS50850">
    <property type="entry name" value="MFS"/>
    <property type="match status" value="1"/>
</dbReference>
<dbReference type="EMBL" id="VFSU01000034">
    <property type="protein sequence ID" value="TPE58486.1"/>
    <property type="molecule type" value="Genomic_DNA"/>
</dbReference>
<proteinExistence type="inferred from homology"/>
<dbReference type="Gene3D" id="1.20.1250.20">
    <property type="entry name" value="MFS general substrate transporter like domains"/>
    <property type="match status" value="1"/>
</dbReference>
<feature type="transmembrane region" description="Helical" evidence="7">
    <location>
        <begin position="163"/>
        <end position="180"/>
    </location>
</feature>
<accession>A0A501XDC9</accession>
<dbReference type="SUPFAM" id="SSF103473">
    <property type="entry name" value="MFS general substrate transporter"/>
    <property type="match status" value="1"/>
</dbReference>
<dbReference type="AlphaFoldDB" id="A0A501XDC9"/>
<feature type="transmembrane region" description="Helical" evidence="7">
    <location>
        <begin position="403"/>
        <end position="423"/>
    </location>
</feature>
<feature type="transmembrane region" description="Helical" evidence="7">
    <location>
        <begin position="120"/>
        <end position="142"/>
    </location>
</feature>
<dbReference type="PANTHER" id="PTHR12778:SF10">
    <property type="entry name" value="MAJOR FACILITATOR SUPERFAMILY DOMAIN-CONTAINING PROTEIN 3"/>
    <property type="match status" value="1"/>
</dbReference>
<protein>
    <submittedName>
        <fullName evidence="9">AmpG family muropeptide MFS transporter</fullName>
    </submittedName>
</protein>
<evidence type="ECO:0000256" key="7">
    <source>
        <dbReference type="SAM" id="Phobius"/>
    </source>
</evidence>
<reference evidence="9 10" key="1">
    <citation type="submission" date="2019-06" db="EMBL/GenBank/DDBJ databases">
        <authorList>
            <person name="Lee I."/>
            <person name="Jang G.I."/>
            <person name="Hwang C.Y."/>
        </authorList>
    </citation>
    <scope>NUCLEOTIDE SEQUENCE [LARGE SCALE GENOMIC DNA]</scope>
    <source>
        <strain evidence="9 10">PAMC 28131</strain>
    </source>
</reference>
<comment type="caution">
    <text evidence="9">The sequence shown here is derived from an EMBL/GenBank/DDBJ whole genome shotgun (WGS) entry which is preliminary data.</text>
</comment>
<dbReference type="InterPro" id="IPR011701">
    <property type="entry name" value="MFS"/>
</dbReference>
<dbReference type="GO" id="GO:0016020">
    <property type="term" value="C:membrane"/>
    <property type="evidence" value="ECO:0007669"/>
    <property type="project" value="UniProtKB-SubCell"/>
</dbReference>
<feature type="transmembrane region" description="Helical" evidence="7">
    <location>
        <begin position="245"/>
        <end position="268"/>
    </location>
</feature>
<evidence type="ECO:0000256" key="4">
    <source>
        <dbReference type="ARBA" id="ARBA00022692"/>
    </source>
</evidence>
<feature type="transmembrane region" description="Helical" evidence="7">
    <location>
        <begin position="186"/>
        <end position="206"/>
    </location>
</feature>
<gene>
    <name evidence="9" type="ORF">FJQ54_15545</name>
</gene>
<name>A0A501XDC9_9SPHN</name>
<dbReference type="Pfam" id="PF07690">
    <property type="entry name" value="MFS_1"/>
    <property type="match status" value="1"/>
</dbReference>
<keyword evidence="3" id="KW-0813">Transport</keyword>
<dbReference type="NCBIfam" id="TIGR00901">
    <property type="entry name" value="2A0125"/>
    <property type="match status" value="1"/>
</dbReference>
<feature type="transmembrane region" description="Helical" evidence="7">
    <location>
        <begin position="311"/>
        <end position="331"/>
    </location>
</feature>
<dbReference type="OrthoDB" id="9787815at2"/>
<evidence type="ECO:0000256" key="6">
    <source>
        <dbReference type="ARBA" id="ARBA00023136"/>
    </source>
</evidence>
<dbReference type="InterPro" id="IPR036259">
    <property type="entry name" value="MFS_trans_sf"/>
</dbReference>
<dbReference type="InterPro" id="IPR004752">
    <property type="entry name" value="AmpG_permease/AT-1"/>
</dbReference>
<comment type="subcellular location">
    <subcellularLocation>
        <location evidence="1">Membrane</location>
        <topology evidence="1">Multi-pass membrane protein</topology>
    </subcellularLocation>
</comment>
<keyword evidence="6 7" id="KW-0472">Membrane</keyword>
<feature type="transmembrane region" description="Helical" evidence="7">
    <location>
        <begin position="337"/>
        <end position="362"/>
    </location>
</feature>
<evidence type="ECO:0000259" key="8">
    <source>
        <dbReference type="PROSITE" id="PS50850"/>
    </source>
</evidence>
<evidence type="ECO:0000313" key="10">
    <source>
        <dbReference type="Proteomes" id="UP000319897"/>
    </source>
</evidence>
<evidence type="ECO:0000313" key="9">
    <source>
        <dbReference type="EMBL" id="TPE58486.1"/>
    </source>
</evidence>
<comment type="similarity">
    <text evidence="2">Belongs to the major facilitator superfamily.</text>
</comment>
<evidence type="ECO:0000256" key="5">
    <source>
        <dbReference type="ARBA" id="ARBA00022989"/>
    </source>
</evidence>
<organism evidence="9 10">
    <name type="scientific">Sandaracinobacter neustonicus</name>
    <dbReference type="NCBI Taxonomy" id="1715348"/>
    <lineage>
        <taxon>Bacteria</taxon>
        <taxon>Pseudomonadati</taxon>
        <taxon>Pseudomonadota</taxon>
        <taxon>Alphaproteobacteria</taxon>
        <taxon>Sphingomonadales</taxon>
        <taxon>Sphingosinicellaceae</taxon>
        <taxon>Sandaracinobacter</taxon>
    </lineage>
</organism>